<proteinExistence type="predicted"/>
<evidence type="ECO:0000313" key="2">
    <source>
        <dbReference type="EMBL" id="CCC50223.1"/>
    </source>
</evidence>
<sequence>MPADEGSVDDPHVLKCIMDTAQPTPATFGSATDACASAWSSALNGVAQSIAKKERNRLVQLQLEHQSSWDVAAERKLVLPELRTVAPSCTKAADAGSKNYGGTIIECVGYNTIVGVIPTAEIINHIEDNDELCSSFRPYRIDASQAERLASKTTESAPHPDDARRLEPTLISLRASKLVDGEAIPKEIIGEQWAMTSLFAVDVMTEGELLPSIPRTTPGQQLSAKALKNNVETGTSSFVGTQRFKERRQLPGVRHPELGHYHLRFTQVEPRVVGGYITPQQEYVPRKEPPKDPSTVSVSHETMEKVVASQSVVMGMAESVRDFGYSVTVRPKTNNIVVRPRAPPSTQGSYMFVSKTPRMPQPNVSSAKDIDYFPYPDVRSTVKRSRCPARFDRTFTERRREAVAAAAAVGMYNVVGDISKDARRTVSMSRRSDRDKHWMSSTQPYTSVPDFVDVDRAIKAVRPRVREVRLAAKLSEEESKMRESMKKSEDTTVSIEREQNYPRSIFDKCDAPRVRQFDKMMGRSSSVPAKLIEPPENVNLALVTKRAPVVHINPSAPGHVPLHHPHPTEIGEVPNWKWVRPKTDRAANINTASLPPALCPVIHDLCYDTSKRALVEPRVVGDPMIEVRVSRDKRAKLFNTAGCGAHVVYNRTFHRSTSLFHCLNGR</sequence>
<feature type="region of interest" description="Disordered" evidence="1">
    <location>
        <begin position="147"/>
        <end position="166"/>
    </location>
</feature>
<gene>
    <name evidence="2" type="ORF">TVY486_0900460</name>
</gene>
<accession>G0U1S4</accession>
<name>G0U1S4_TRYVY</name>
<dbReference type="EMBL" id="HE573025">
    <property type="protein sequence ID" value="CCC50223.1"/>
    <property type="molecule type" value="Genomic_DNA"/>
</dbReference>
<protein>
    <submittedName>
        <fullName evidence="2">Uncharacterized protein</fullName>
    </submittedName>
</protein>
<organism evidence="2">
    <name type="scientific">Trypanosoma vivax (strain Y486)</name>
    <dbReference type="NCBI Taxonomy" id="1055687"/>
    <lineage>
        <taxon>Eukaryota</taxon>
        <taxon>Discoba</taxon>
        <taxon>Euglenozoa</taxon>
        <taxon>Kinetoplastea</taxon>
        <taxon>Metakinetoplastina</taxon>
        <taxon>Trypanosomatida</taxon>
        <taxon>Trypanosomatidae</taxon>
        <taxon>Trypanosoma</taxon>
        <taxon>Duttonella</taxon>
    </lineage>
</organism>
<reference evidence="2" key="1">
    <citation type="journal article" date="2012" name="Proc. Natl. Acad. Sci. U.S.A.">
        <title>Antigenic diversity is generated by distinct evolutionary mechanisms in African trypanosome species.</title>
        <authorList>
            <person name="Jackson A.P."/>
            <person name="Berry A."/>
            <person name="Aslett M."/>
            <person name="Allison H.C."/>
            <person name="Burton P."/>
            <person name="Vavrova-Anderson J."/>
            <person name="Brown R."/>
            <person name="Browne H."/>
            <person name="Corton N."/>
            <person name="Hauser H."/>
            <person name="Gamble J."/>
            <person name="Gilderthorp R."/>
            <person name="Marcello L."/>
            <person name="McQuillan J."/>
            <person name="Otto T.D."/>
            <person name="Quail M.A."/>
            <person name="Sanders M.J."/>
            <person name="van Tonder A."/>
            <person name="Ginger M.L."/>
            <person name="Field M.C."/>
            <person name="Barry J.D."/>
            <person name="Hertz-Fowler C."/>
            <person name="Berriman M."/>
        </authorList>
    </citation>
    <scope>NUCLEOTIDE SEQUENCE</scope>
    <source>
        <strain evidence="2">Y486</strain>
    </source>
</reference>
<evidence type="ECO:0000256" key="1">
    <source>
        <dbReference type="SAM" id="MobiDB-lite"/>
    </source>
</evidence>
<dbReference type="AlphaFoldDB" id="G0U1S4"/>